<reference evidence="8 9" key="1">
    <citation type="submission" date="2019-03" db="EMBL/GenBank/DDBJ databases">
        <title>Sequencing 25 genomes of Wallemia mellicola.</title>
        <authorList>
            <person name="Gostincar C."/>
        </authorList>
    </citation>
    <scope>NUCLEOTIDE SEQUENCE [LARGE SCALE GENOMIC DNA]</scope>
    <source>
        <strain evidence="8 9">EXF-1274</strain>
    </source>
</reference>
<dbReference type="InterPro" id="IPR012132">
    <property type="entry name" value="GMC_OxRdtase"/>
</dbReference>
<dbReference type="InterPro" id="IPR029055">
    <property type="entry name" value="Ntn_hydrolases_N"/>
</dbReference>
<accession>A0AB38N0D3</accession>
<evidence type="ECO:0000256" key="2">
    <source>
        <dbReference type="ARBA" id="ARBA00004123"/>
    </source>
</evidence>
<dbReference type="InterPro" id="IPR036188">
    <property type="entry name" value="FAD/NAD-bd_sf"/>
</dbReference>
<proteinExistence type="inferred from homology"/>
<dbReference type="InterPro" id="IPR001353">
    <property type="entry name" value="Proteasome_sua/b"/>
</dbReference>
<comment type="cofactor">
    <cofactor evidence="1">
        <name>FAD</name>
        <dbReference type="ChEBI" id="CHEBI:57692"/>
    </cofactor>
</comment>
<evidence type="ECO:0000259" key="7">
    <source>
        <dbReference type="PROSITE" id="PS00624"/>
    </source>
</evidence>
<gene>
    <name evidence="8" type="ORF">E3Q02_00359</name>
</gene>
<sequence>MPIKLTTYDYIIAGAGIGGLITANRLTEDENTRVLVIEAGGNGDDVRERIDIPAQAYLDGLPVDGSPYDWAIYTEAQSNLNGRNLHWPRGKIVGGSTAVNALYMTRSTKDQHDAWSELIDDDGWNWDNLLPYFRRFETFTTPKKSLEKNLSIEIEHSAHGYDGGIQISFPQYNYPQNGLWQPTFENLGIDSDNDPFSGQNIGGYITPNSIDPDTQLRSYAASAYLYPIETSRSNLVVLTDALVTRVNFDTSSARPKANGVSFRANGNNDEFQAHATNEVVIAGGTLGSPQILLQSGIGPRENLESQNVNVLVDLPGVGAHLQDHISATVEFSTTAPVGGSLSDSELDEQLEIFREGHFARSLYSTPNGAIAYIPLEDIMGDETSTFLDQLEANMTDATSSGDDPDEVKAGYRATYESDLENVYKAGNAVVEILMNNLGSNLGFQLALQHPFSRGKIYLGSSDTSENAKVDPLYLSHPADIQLIRNGLKYIRRLAATEPISTMIRDEVSPGLGTSSDDDLDDYIRNSAVSQYHPASSCAMLPLTYTVLAIAGKDFCVVAGDTRQSEGFSIQSRYETKVWRLNEKATIAANGFAADCKQLVKRVKWRLETYKYAHNKEMPLKSIARMVQTMLYGKRFFPFYSYVIIGGIDDDGTGAVYGFDPVGSYERETCRAAGAAQSLLQPFLDNQIYFRNQEPADPANPPIPGNLPLETVLAIVTDSFTGATERHIEVGDALEMYVVANSQCDLAPIQSITQSATKTELEQVAAEEAAFQGPEACKTYKLLRQLKKD</sequence>
<dbReference type="InterPro" id="IPR007867">
    <property type="entry name" value="GMC_OxRtase_C"/>
</dbReference>
<dbReference type="InterPro" id="IPR000172">
    <property type="entry name" value="GMC_OxRdtase_N"/>
</dbReference>
<dbReference type="Proteomes" id="UP000309601">
    <property type="component" value="Unassembled WGS sequence"/>
</dbReference>
<dbReference type="GO" id="GO:0051603">
    <property type="term" value="P:proteolysis involved in protein catabolic process"/>
    <property type="evidence" value="ECO:0007669"/>
    <property type="project" value="InterPro"/>
</dbReference>
<dbReference type="Pfam" id="PF00732">
    <property type="entry name" value="GMC_oxred_N"/>
    <property type="match status" value="1"/>
</dbReference>
<dbReference type="PROSITE" id="PS51476">
    <property type="entry name" value="PROTEASOME_BETA_2"/>
    <property type="match status" value="1"/>
</dbReference>
<name>A0AB38N0D3_9BASI</name>
<feature type="domain" description="Glucose-methanol-choline oxidoreductase N-terminal" evidence="7">
    <location>
        <begin position="284"/>
        <end position="298"/>
    </location>
</feature>
<comment type="caution">
    <text evidence="8">The sequence shown here is derived from an EMBL/GenBank/DDBJ whole genome shotgun (WGS) entry which is preliminary data.</text>
</comment>
<dbReference type="InterPro" id="IPR023333">
    <property type="entry name" value="Proteasome_suB-type"/>
</dbReference>
<evidence type="ECO:0000256" key="5">
    <source>
        <dbReference type="ARBA" id="ARBA00022942"/>
    </source>
</evidence>
<keyword evidence="5" id="KW-0647">Proteasome</keyword>
<evidence type="ECO:0000313" key="9">
    <source>
        <dbReference type="Proteomes" id="UP000309601"/>
    </source>
</evidence>
<dbReference type="SUPFAM" id="SSF54373">
    <property type="entry name" value="FAD-linked reductases, C-terminal domain"/>
    <property type="match status" value="1"/>
</dbReference>
<dbReference type="GO" id="GO:0050660">
    <property type="term" value="F:flavin adenine dinucleotide binding"/>
    <property type="evidence" value="ECO:0007669"/>
    <property type="project" value="InterPro"/>
</dbReference>
<dbReference type="GO" id="GO:0019774">
    <property type="term" value="C:proteasome core complex, beta-subunit complex"/>
    <property type="evidence" value="ECO:0007669"/>
    <property type="project" value="UniProtKB-ARBA"/>
</dbReference>
<evidence type="ECO:0000256" key="1">
    <source>
        <dbReference type="ARBA" id="ARBA00001974"/>
    </source>
</evidence>
<dbReference type="EMBL" id="SPRW01000002">
    <property type="protein sequence ID" value="TIC70981.1"/>
    <property type="molecule type" value="Genomic_DNA"/>
</dbReference>
<dbReference type="PANTHER" id="PTHR11552:SF218">
    <property type="entry name" value="GLUCOSE-METHANOL-CHOLINE OXIDOREDUCTASE N-TERMINAL DOMAIN-CONTAINING PROTEIN"/>
    <property type="match status" value="1"/>
</dbReference>
<dbReference type="Gene3D" id="3.60.20.10">
    <property type="entry name" value="Glutamine Phosphoribosylpyrophosphate, subunit 1, domain 1"/>
    <property type="match status" value="1"/>
</dbReference>
<evidence type="ECO:0000256" key="3">
    <source>
        <dbReference type="ARBA" id="ARBA00010790"/>
    </source>
</evidence>
<dbReference type="GO" id="GO:0016614">
    <property type="term" value="F:oxidoreductase activity, acting on CH-OH group of donors"/>
    <property type="evidence" value="ECO:0007669"/>
    <property type="project" value="InterPro"/>
</dbReference>
<dbReference type="Pfam" id="PF00227">
    <property type="entry name" value="Proteasome"/>
    <property type="match status" value="1"/>
</dbReference>
<dbReference type="Pfam" id="PF05199">
    <property type="entry name" value="GMC_oxred_C"/>
    <property type="match status" value="1"/>
</dbReference>
<evidence type="ECO:0000256" key="6">
    <source>
        <dbReference type="ARBA" id="ARBA00023242"/>
    </source>
</evidence>
<evidence type="ECO:0000256" key="4">
    <source>
        <dbReference type="ARBA" id="ARBA00022490"/>
    </source>
</evidence>
<keyword evidence="6" id="KW-0539">Nucleus</keyword>
<protein>
    <submittedName>
        <fullName evidence="8">Alcohol oxidase</fullName>
    </submittedName>
</protein>
<dbReference type="GO" id="GO:0005634">
    <property type="term" value="C:nucleus"/>
    <property type="evidence" value="ECO:0007669"/>
    <property type="project" value="UniProtKB-SubCell"/>
</dbReference>
<dbReference type="PANTHER" id="PTHR11552">
    <property type="entry name" value="GLUCOSE-METHANOL-CHOLINE GMC OXIDOREDUCTASE"/>
    <property type="match status" value="1"/>
</dbReference>
<dbReference type="FunFam" id="3.60.20.10:FF:000027">
    <property type="entry name" value="Proteasome subunit beta type-6"/>
    <property type="match status" value="1"/>
</dbReference>
<dbReference type="PROSITE" id="PS00624">
    <property type="entry name" value="GMC_OXRED_2"/>
    <property type="match status" value="1"/>
</dbReference>
<dbReference type="InterPro" id="IPR016050">
    <property type="entry name" value="Proteasome_bsu_CS"/>
</dbReference>
<comment type="similarity">
    <text evidence="3">Belongs to the GMC oxidoreductase family.</text>
</comment>
<comment type="subcellular location">
    <subcellularLocation>
        <location evidence="2">Nucleus</location>
    </subcellularLocation>
</comment>
<dbReference type="SUPFAM" id="SSF51905">
    <property type="entry name" value="FAD/NAD(P)-binding domain"/>
    <property type="match status" value="1"/>
</dbReference>
<organism evidence="8 9">
    <name type="scientific">Wallemia mellicola</name>
    <dbReference type="NCBI Taxonomy" id="1708541"/>
    <lineage>
        <taxon>Eukaryota</taxon>
        <taxon>Fungi</taxon>
        <taxon>Dikarya</taxon>
        <taxon>Basidiomycota</taxon>
        <taxon>Wallemiomycotina</taxon>
        <taxon>Wallemiomycetes</taxon>
        <taxon>Wallemiales</taxon>
        <taxon>Wallemiaceae</taxon>
        <taxon>Wallemia</taxon>
    </lineage>
</organism>
<evidence type="ECO:0000313" key="8">
    <source>
        <dbReference type="EMBL" id="TIC70981.1"/>
    </source>
</evidence>
<dbReference type="AlphaFoldDB" id="A0AB38N0D3"/>
<dbReference type="Gene3D" id="3.30.560.10">
    <property type="entry name" value="Glucose Oxidase, domain 3"/>
    <property type="match status" value="1"/>
</dbReference>
<dbReference type="PROSITE" id="PS00854">
    <property type="entry name" value="PROTEASOME_BETA_1"/>
    <property type="match status" value="1"/>
</dbReference>
<dbReference type="Gene3D" id="3.50.50.60">
    <property type="entry name" value="FAD/NAD(P)-binding domain"/>
    <property type="match status" value="1"/>
</dbReference>
<dbReference type="SUPFAM" id="SSF56235">
    <property type="entry name" value="N-terminal nucleophile aminohydrolases (Ntn hydrolases)"/>
    <property type="match status" value="1"/>
</dbReference>
<keyword evidence="4" id="KW-0963">Cytoplasm</keyword>